<feature type="compositionally biased region" description="Basic and acidic residues" evidence="3">
    <location>
        <begin position="81"/>
        <end position="98"/>
    </location>
</feature>
<organism evidence="5 6">
    <name type="scientific">Coprinopsis marcescibilis</name>
    <name type="common">Agaric fungus</name>
    <name type="synonym">Psathyrella marcescibilis</name>
    <dbReference type="NCBI Taxonomy" id="230819"/>
    <lineage>
        <taxon>Eukaryota</taxon>
        <taxon>Fungi</taxon>
        <taxon>Dikarya</taxon>
        <taxon>Basidiomycota</taxon>
        <taxon>Agaricomycotina</taxon>
        <taxon>Agaricomycetes</taxon>
        <taxon>Agaricomycetidae</taxon>
        <taxon>Agaricales</taxon>
        <taxon>Agaricineae</taxon>
        <taxon>Psathyrellaceae</taxon>
        <taxon>Coprinopsis</taxon>
    </lineage>
</organism>
<sequence>MDAQYLQTLLPSLPDELAVTWASLSATSGTPAFLEEILRFVVGAPPTSNASESLKQQWKEKQSVARASLLSLAPPSQSQSDNRKRTSEDAELGNETKRQRTSPLSNGTTVTNDPSVFTIHAVSATSPVRKKVDIVIGNTTIVLKNPTSHATEASIPLLSIRRAFILPTRGKSKPHWTVVLLSTDSTVPGKPNNANAQDGQQIIFGLDATAATPLATTLHTNGAEPVKSSIPKGSPTLPSIRAVLSHLSSTKLYEPTTEVFKSMCPGIGSNASATGIPGIEAYRAAKQGSLWFMKEGILWGESKPCEFWSVEDLFNAEEGVRLSPGSGRVFSITLTRKVESETSKGKQKDDEEDEQEQEGIETEFGMVDSRERDVVAEWVRKHQKRFGRKDGEAPPPEDLQKPKQKAPQYAGLTTIAQMALESDSEDEDFEDSSSGDEESGSGSDSDEEDGEGGSNDGEDDAEGTDDGEGEDGEEGSGDDEEEELDPRRHPLMRPGAVPKMGKGVMDMVVGIVEDQLMGGPEVDELEDD</sequence>
<evidence type="ECO:0000256" key="2">
    <source>
        <dbReference type="ARBA" id="ARBA00025370"/>
    </source>
</evidence>
<feature type="compositionally biased region" description="Basic and acidic residues" evidence="3">
    <location>
        <begin position="339"/>
        <end position="349"/>
    </location>
</feature>
<name>A0A5C3L3G1_COPMA</name>
<protein>
    <recommendedName>
        <fullName evidence="4">Histone chaperone RTT106/FACT complex subunit SPT16-like middle domain-containing protein</fullName>
    </recommendedName>
</protein>
<dbReference type="OrthoDB" id="75754at2759"/>
<dbReference type="GO" id="GO:0031491">
    <property type="term" value="F:nucleosome binding"/>
    <property type="evidence" value="ECO:0007669"/>
    <property type="project" value="TreeGrafter"/>
</dbReference>
<evidence type="ECO:0000256" key="3">
    <source>
        <dbReference type="SAM" id="MobiDB-lite"/>
    </source>
</evidence>
<dbReference type="SUPFAM" id="SSF50729">
    <property type="entry name" value="PH domain-like"/>
    <property type="match status" value="1"/>
</dbReference>
<feature type="compositionally biased region" description="Acidic residues" evidence="3">
    <location>
        <begin position="350"/>
        <end position="361"/>
    </location>
</feature>
<evidence type="ECO:0000256" key="1">
    <source>
        <dbReference type="ARBA" id="ARBA00006159"/>
    </source>
</evidence>
<feature type="region of interest" description="Disordered" evidence="3">
    <location>
        <begin position="70"/>
        <end position="112"/>
    </location>
</feature>
<reference evidence="5 6" key="1">
    <citation type="journal article" date="2019" name="Nat. Ecol. Evol.">
        <title>Megaphylogeny resolves global patterns of mushroom evolution.</title>
        <authorList>
            <person name="Varga T."/>
            <person name="Krizsan K."/>
            <person name="Foldi C."/>
            <person name="Dima B."/>
            <person name="Sanchez-Garcia M."/>
            <person name="Sanchez-Ramirez S."/>
            <person name="Szollosi G.J."/>
            <person name="Szarkandi J.G."/>
            <person name="Papp V."/>
            <person name="Albert L."/>
            <person name="Andreopoulos W."/>
            <person name="Angelini C."/>
            <person name="Antonin V."/>
            <person name="Barry K.W."/>
            <person name="Bougher N.L."/>
            <person name="Buchanan P."/>
            <person name="Buyck B."/>
            <person name="Bense V."/>
            <person name="Catcheside P."/>
            <person name="Chovatia M."/>
            <person name="Cooper J."/>
            <person name="Damon W."/>
            <person name="Desjardin D."/>
            <person name="Finy P."/>
            <person name="Geml J."/>
            <person name="Haridas S."/>
            <person name="Hughes K."/>
            <person name="Justo A."/>
            <person name="Karasinski D."/>
            <person name="Kautmanova I."/>
            <person name="Kiss B."/>
            <person name="Kocsube S."/>
            <person name="Kotiranta H."/>
            <person name="LaButti K.M."/>
            <person name="Lechner B.E."/>
            <person name="Liimatainen K."/>
            <person name="Lipzen A."/>
            <person name="Lukacs Z."/>
            <person name="Mihaltcheva S."/>
            <person name="Morgado L.N."/>
            <person name="Niskanen T."/>
            <person name="Noordeloos M.E."/>
            <person name="Ohm R.A."/>
            <person name="Ortiz-Santana B."/>
            <person name="Ovrebo C."/>
            <person name="Racz N."/>
            <person name="Riley R."/>
            <person name="Savchenko A."/>
            <person name="Shiryaev A."/>
            <person name="Soop K."/>
            <person name="Spirin V."/>
            <person name="Szebenyi C."/>
            <person name="Tomsovsky M."/>
            <person name="Tulloss R.E."/>
            <person name="Uehling J."/>
            <person name="Grigoriev I.V."/>
            <person name="Vagvolgyi C."/>
            <person name="Papp T."/>
            <person name="Martin F.M."/>
            <person name="Miettinen O."/>
            <person name="Hibbett D.S."/>
            <person name="Nagy L.G."/>
        </authorList>
    </citation>
    <scope>NUCLEOTIDE SEQUENCE [LARGE SCALE GENOMIC DNA]</scope>
    <source>
        <strain evidence="5 6">CBS 121175</strain>
    </source>
</reference>
<dbReference type="Pfam" id="PF08512">
    <property type="entry name" value="Rttp106-like_middle"/>
    <property type="match status" value="1"/>
</dbReference>
<evidence type="ECO:0000313" key="5">
    <source>
        <dbReference type="EMBL" id="TFK27290.1"/>
    </source>
</evidence>
<dbReference type="AlphaFoldDB" id="A0A5C3L3G1"/>
<feature type="compositionally biased region" description="Polar residues" evidence="3">
    <location>
        <begin position="101"/>
        <end position="112"/>
    </location>
</feature>
<dbReference type="GO" id="GO:0042393">
    <property type="term" value="F:histone binding"/>
    <property type="evidence" value="ECO:0007669"/>
    <property type="project" value="TreeGrafter"/>
</dbReference>
<feature type="domain" description="Histone chaperone RTT106/FACT complex subunit SPT16-like middle" evidence="4">
    <location>
        <begin position="276"/>
        <end position="389"/>
    </location>
</feature>
<dbReference type="Proteomes" id="UP000307440">
    <property type="component" value="Unassembled WGS sequence"/>
</dbReference>
<feature type="region of interest" description="Disordered" evidence="3">
    <location>
        <begin position="382"/>
        <end position="500"/>
    </location>
</feature>
<dbReference type="SMART" id="SM01287">
    <property type="entry name" value="Rtt106"/>
    <property type="match status" value="1"/>
</dbReference>
<dbReference type="InterPro" id="IPR050454">
    <property type="entry name" value="RTT106/SSRP1_HistChap/FACT"/>
</dbReference>
<dbReference type="EMBL" id="ML210166">
    <property type="protein sequence ID" value="TFK27290.1"/>
    <property type="molecule type" value="Genomic_DNA"/>
</dbReference>
<feature type="region of interest" description="Disordered" evidence="3">
    <location>
        <begin position="339"/>
        <end position="368"/>
    </location>
</feature>
<dbReference type="PANTHER" id="PTHR45849">
    <property type="entry name" value="FACT COMPLEX SUBUNIT SSRP1"/>
    <property type="match status" value="1"/>
</dbReference>
<dbReference type="InterPro" id="IPR013719">
    <property type="entry name" value="RTT106/SPT16-like_middle_dom"/>
</dbReference>
<gene>
    <name evidence="5" type="ORF">FA15DRAFT_220189</name>
</gene>
<feature type="compositionally biased region" description="Low complexity" evidence="3">
    <location>
        <begin position="70"/>
        <end position="80"/>
    </location>
</feature>
<accession>A0A5C3L3G1</accession>
<comment type="function">
    <text evidence="2">Component of the FACT complex, a general chromatin factor that acts to reorganize nucleosomes. The FACT complex is involved in multiple processes that require DNA as a template such as mRNA elongation, DNA replication and DNA repair. During transcription elongation the FACT complex acts as a histone chaperone that both destabilizes and restores nucleosomal structure. It facilitates the passage of RNA polymerase II and transcription by promoting the dissociation of one histone H2A-H2B dimer from the nucleosome, then subsequently promotes the reestablishment of the nucleosome following the passage of RNA polymerase II.</text>
</comment>
<dbReference type="Gene3D" id="2.30.29.30">
    <property type="entry name" value="Pleckstrin-homology domain (PH domain)/Phosphotyrosine-binding domain (PTB)"/>
    <property type="match status" value="1"/>
</dbReference>
<dbReference type="PANTHER" id="PTHR45849:SF3">
    <property type="entry name" value="HISTONE CHAPERONE RTT106"/>
    <property type="match status" value="1"/>
</dbReference>
<keyword evidence="6" id="KW-1185">Reference proteome</keyword>
<comment type="similarity">
    <text evidence="1">Belongs to the RTT106 family.</text>
</comment>
<dbReference type="InterPro" id="IPR011993">
    <property type="entry name" value="PH-like_dom_sf"/>
</dbReference>
<feature type="compositionally biased region" description="Acidic residues" evidence="3">
    <location>
        <begin position="422"/>
        <end position="484"/>
    </location>
</feature>
<dbReference type="STRING" id="230819.A0A5C3L3G1"/>
<proteinExistence type="inferred from homology"/>
<evidence type="ECO:0000313" key="6">
    <source>
        <dbReference type="Proteomes" id="UP000307440"/>
    </source>
</evidence>
<evidence type="ECO:0000259" key="4">
    <source>
        <dbReference type="SMART" id="SM01287"/>
    </source>
</evidence>